<dbReference type="InterPro" id="IPR002110">
    <property type="entry name" value="Ankyrin_rpt"/>
</dbReference>
<proteinExistence type="predicted"/>
<reference evidence="5" key="1">
    <citation type="submission" date="2019-04" db="EMBL/GenBank/DDBJ databases">
        <title>Friends and foes A comparative genomics studyof 23 Aspergillus species from section Flavi.</title>
        <authorList>
            <consortium name="DOE Joint Genome Institute"/>
            <person name="Kjaerbolling I."/>
            <person name="Vesth T."/>
            <person name="Frisvad J.C."/>
            <person name="Nybo J.L."/>
            <person name="Theobald S."/>
            <person name="Kildgaard S."/>
            <person name="Isbrandt T."/>
            <person name="Kuo A."/>
            <person name="Sato A."/>
            <person name="Lyhne E.K."/>
            <person name="Kogle M.E."/>
            <person name="Wiebenga A."/>
            <person name="Kun R.S."/>
            <person name="Lubbers R.J."/>
            <person name="Makela M.R."/>
            <person name="Barry K."/>
            <person name="Chovatia M."/>
            <person name="Clum A."/>
            <person name="Daum C."/>
            <person name="Haridas S."/>
            <person name="He G."/>
            <person name="LaButti K."/>
            <person name="Lipzen A."/>
            <person name="Mondo S."/>
            <person name="Riley R."/>
            <person name="Salamov A."/>
            <person name="Simmons B.A."/>
            <person name="Magnuson J.K."/>
            <person name="Henrissat B."/>
            <person name="Mortensen U.H."/>
            <person name="Larsen T.O."/>
            <person name="Devries R.P."/>
            <person name="Grigoriev I.V."/>
            <person name="Machida M."/>
            <person name="Baker S.E."/>
            <person name="Andersen M.R."/>
        </authorList>
    </citation>
    <scope>NUCLEOTIDE SEQUENCE [LARGE SCALE GENOMIC DNA]</scope>
    <source>
        <strain evidence="5">CBS 130015</strain>
    </source>
</reference>
<dbReference type="PROSITE" id="PS50088">
    <property type="entry name" value="ANK_REPEAT"/>
    <property type="match status" value="2"/>
</dbReference>
<dbReference type="PRINTS" id="PR01415">
    <property type="entry name" value="ANKYRIN"/>
</dbReference>
<accession>A0A5N6VRE7</accession>
<feature type="repeat" description="ANK" evidence="3">
    <location>
        <begin position="166"/>
        <end position="195"/>
    </location>
</feature>
<dbReference type="SUPFAM" id="SSF48403">
    <property type="entry name" value="Ankyrin repeat"/>
    <property type="match status" value="1"/>
</dbReference>
<dbReference type="InterPro" id="IPR050745">
    <property type="entry name" value="Multifunctional_regulatory"/>
</dbReference>
<name>A0A5N6VRE7_9EURO</name>
<keyword evidence="2 3" id="KW-0040">ANK repeat</keyword>
<evidence type="ECO:0000313" key="4">
    <source>
        <dbReference type="EMBL" id="KAE8311071.1"/>
    </source>
</evidence>
<evidence type="ECO:0000256" key="1">
    <source>
        <dbReference type="ARBA" id="ARBA00022737"/>
    </source>
</evidence>
<dbReference type="Proteomes" id="UP000325433">
    <property type="component" value="Unassembled WGS sequence"/>
</dbReference>
<dbReference type="Pfam" id="PF00023">
    <property type="entry name" value="Ank"/>
    <property type="match status" value="2"/>
</dbReference>
<evidence type="ECO:0000256" key="3">
    <source>
        <dbReference type="PROSITE-ProRule" id="PRU00023"/>
    </source>
</evidence>
<evidence type="ECO:0000313" key="5">
    <source>
        <dbReference type="Proteomes" id="UP000325433"/>
    </source>
</evidence>
<sequence>MPQSLRGFAAVCHFGSEKAVKTMLFHGVELDSDLGVGGRALHIAAYHQQESLVLFLIKHGVDAQASSPRYGNPISAVLEGLLEATERIISPLHKLLPRRQWPRCEESNLEADSDAATEESPLSYIPMVGIGQRPPLPTKIALCERIIGILLQAGAGVNVAPRLLGTPLHVAAYLGQVSTVKFLLDHGADLNATVGVLGPPNYSNDKWSKNSVQFPSHFS</sequence>
<organism evidence="4 5">
    <name type="scientific">Aspergillus transmontanensis</name>
    <dbReference type="NCBI Taxonomy" id="1034304"/>
    <lineage>
        <taxon>Eukaryota</taxon>
        <taxon>Fungi</taxon>
        <taxon>Dikarya</taxon>
        <taxon>Ascomycota</taxon>
        <taxon>Pezizomycotina</taxon>
        <taxon>Eurotiomycetes</taxon>
        <taxon>Eurotiomycetidae</taxon>
        <taxon>Eurotiales</taxon>
        <taxon>Aspergillaceae</taxon>
        <taxon>Aspergillus</taxon>
        <taxon>Aspergillus subgen. Circumdati</taxon>
    </lineage>
</organism>
<dbReference type="InterPro" id="IPR036770">
    <property type="entry name" value="Ankyrin_rpt-contain_sf"/>
</dbReference>
<evidence type="ECO:0000256" key="2">
    <source>
        <dbReference type="ARBA" id="ARBA00023043"/>
    </source>
</evidence>
<dbReference type="EMBL" id="ML738346">
    <property type="protein sequence ID" value="KAE8311071.1"/>
    <property type="molecule type" value="Genomic_DNA"/>
</dbReference>
<dbReference type="PANTHER" id="PTHR24189">
    <property type="entry name" value="MYOTROPHIN"/>
    <property type="match status" value="1"/>
</dbReference>
<keyword evidence="5" id="KW-1185">Reference proteome</keyword>
<dbReference type="Gene3D" id="1.25.40.20">
    <property type="entry name" value="Ankyrin repeat-containing domain"/>
    <property type="match status" value="2"/>
</dbReference>
<dbReference type="PROSITE" id="PS50297">
    <property type="entry name" value="ANK_REP_REGION"/>
    <property type="match status" value="1"/>
</dbReference>
<protein>
    <submittedName>
        <fullName evidence="4">Ankyrin repeat-containing domain protein</fullName>
    </submittedName>
</protein>
<feature type="repeat" description="ANK" evidence="3">
    <location>
        <begin position="36"/>
        <end position="68"/>
    </location>
</feature>
<dbReference type="SMART" id="SM00248">
    <property type="entry name" value="ANK"/>
    <property type="match status" value="2"/>
</dbReference>
<dbReference type="AlphaFoldDB" id="A0A5N6VRE7"/>
<keyword evidence="1" id="KW-0677">Repeat</keyword>
<gene>
    <name evidence="4" type="ORF">BDV41DRAFT_353498</name>
</gene>
<dbReference type="PANTHER" id="PTHR24189:SF50">
    <property type="entry name" value="ANKYRIN REPEAT AND SOCS BOX PROTEIN 2"/>
    <property type="match status" value="1"/>
</dbReference>